<accession>X6M123</accession>
<evidence type="ECO:0000313" key="4">
    <source>
        <dbReference type="Proteomes" id="UP000023152"/>
    </source>
</evidence>
<dbReference type="Proteomes" id="UP000023152">
    <property type="component" value="Unassembled WGS sequence"/>
</dbReference>
<evidence type="ECO:0000256" key="1">
    <source>
        <dbReference type="SAM" id="MobiDB-lite"/>
    </source>
</evidence>
<reference evidence="3 4" key="1">
    <citation type="journal article" date="2013" name="Curr. Biol.">
        <title>The Genome of the Foraminiferan Reticulomyxa filosa.</title>
        <authorList>
            <person name="Glockner G."/>
            <person name="Hulsmann N."/>
            <person name="Schleicher M."/>
            <person name="Noegel A.A."/>
            <person name="Eichinger L."/>
            <person name="Gallinger C."/>
            <person name="Pawlowski J."/>
            <person name="Sierra R."/>
            <person name="Euteneuer U."/>
            <person name="Pillet L."/>
            <person name="Moustafa A."/>
            <person name="Platzer M."/>
            <person name="Groth M."/>
            <person name="Szafranski K."/>
            <person name="Schliwa M."/>
        </authorList>
    </citation>
    <scope>NUCLEOTIDE SEQUENCE [LARGE SCALE GENOMIC DNA]</scope>
</reference>
<keyword evidence="2" id="KW-1133">Transmembrane helix</keyword>
<feature type="compositionally biased region" description="Basic and acidic residues" evidence="1">
    <location>
        <begin position="261"/>
        <end position="278"/>
    </location>
</feature>
<dbReference type="AlphaFoldDB" id="X6M123"/>
<feature type="region of interest" description="Disordered" evidence="1">
    <location>
        <begin position="350"/>
        <end position="392"/>
    </location>
</feature>
<evidence type="ECO:0000313" key="3">
    <source>
        <dbReference type="EMBL" id="ETO06680.1"/>
    </source>
</evidence>
<evidence type="ECO:0000256" key="2">
    <source>
        <dbReference type="SAM" id="Phobius"/>
    </source>
</evidence>
<proteinExistence type="predicted"/>
<feature type="region of interest" description="Disordered" evidence="1">
    <location>
        <begin position="213"/>
        <end position="278"/>
    </location>
</feature>
<feature type="compositionally biased region" description="Basic and acidic residues" evidence="1">
    <location>
        <begin position="354"/>
        <end position="364"/>
    </location>
</feature>
<protein>
    <submittedName>
        <fullName evidence="3">Uncharacterized protein</fullName>
    </submittedName>
</protein>
<dbReference type="EMBL" id="ASPP01026906">
    <property type="protein sequence ID" value="ETO06680.1"/>
    <property type="molecule type" value="Genomic_DNA"/>
</dbReference>
<organism evidence="3 4">
    <name type="scientific">Reticulomyxa filosa</name>
    <dbReference type="NCBI Taxonomy" id="46433"/>
    <lineage>
        <taxon>Eukaryota</taxon>
        <taxon>Sar</taxon>
        <taxon>Rhizaria</taxon>
        <taxon>Retaria</taxon>
        <taxon>Foraminifera</taxon>
        <taxon>Monothalamids</taxon>
        <taxon>Reticulomyxidae</taxon>
        <taxon>Reticulomyxa</taxon>
    </lineage>
</organism>
<name>X6M123_RETFI</name>
<feature type="region of interest" description="Disordered" evidence="1">
    <location>
        <begin position="317"/>
        <end position="336"/>
    </location>
</feature>
<keyword evidence="2" id="KW-0472">Membrane</keyword>
<keyword evidence="2" id="KW-0812">Transmembrane</keyword>
<feature type="compositionally biased region" description="Acidic residues" evidence="1">
    <location>
        <begin position="220"/>
        <end position="260"/>
    </location>
</feature>
<gene>
    <name evidence="3" type="ORF">RFI_30711</name>
</gene>
<comment type="caution">
    <text evidence="3">The sequence shown here is derived from an EMBL/GenBank/DDBJ whole genome shotgun (WGS) entry which is preliminary data.</text>
</comment>
<feature type="compositionally biased region" description="Polar residues" evidence="1">
    <location>
        <begin position="318"/>
        <end position="328"/>
    </location>
</feature>
<keyword evidence="4" id="KW-1185">Reference proteome</keyword>
<sequence>MPFTCNVENTTHHHNHHHHHHNHKRGTNAFASALFHQEDLSFMSDPRVIAIKWLTEEFWKGIKDKRVWFETLLLFHLFTCFFFFCSLWQTRMRKHVNTQGNNVLHFVLSNESQSNSIRHRKLQQLLEVLPLTLLKEFVEKENREGKTAFRLLNADMKATLLTRFADMRQQLEGLQEVLNGENLLVRENNPTTSEDGEPLDDILIEHDFEHITGGQIGETQGEEEEEEEEEDDDDDEEGEEEGEEEEGEDDEEEKKEEDTLEDKQGKIEAEKDSSALSKTEELLAAESLWIENVKEEKEAKSRFSPKTKMKAYFPMFGNKSSQYQSPPSSLGEFPSKTKYVPKSSALLKNVNESKISKPKSESNSKAKVKSKLKLNSNSKPKEVSYTKWRSVA</sequence>
<feature type="transmembrane region" description="Helical" evidence="2">
    <location>
        <begin position="67"/>
        <end position="88"/>
    </location>
</feature>